<dbReference type="AlphaFoldDB" id="A0A0J9RSN7"/>
<dbReference type="InterPro" id="IPR035979">
    <property type="entry name" value="RBD_domain_sf"/>
</dbReference>
<sequence length="102" mass="11768">MDFDSKYFKSQVNGTISIVTRKVIDENLKSLLDEGEGEMFLTCIPRDKRCSPEWIVEVASELGEVYILRYKIDFSGNSRGYAYLQYINVDLKESAMEYFGCP</sequence>
<evidence type="ECO:0000313" key="2">
    <source>
        <dbReference type="Proteomes" id="UP000035880"/>
    </source>
</evidence>
<gene>
    <name evidence="1" type="primary">Dsim\GD17590</name>
    <name evidence="1" type="ORF">Dsimw501_GD17590</name>
</gene>
<dbReference type="Proteomes" id="UP000035880">
    <property type="component" value="Chromosome 3L"/>
</dbReference>
<dbReference type="Bgee" id="FBgn0189140">
    <property type="expression patterns" value="Expressed in female reproductive system and 3 other cell types or tissues"/>
</dbReference>
<reference evidence="1 2" key="1">
    <citation type="journal article" date="2013" name="Genome Res.">
        <title>A second-generation assembly of the Drosophila simulans genome provides new insights into patterns of lineage-specific divergence.</title>
        <authorList>
            <person name="Hu T.T."/>
            <person name="Eisen M.B."/>
            <person name="Thornton K.R."/>
            <person name="Andolfatto P."/>
        </authorList>
    </citation>
    <scope>NUCLEOTIDE SEQUENCE [LARGE SCALE GENOMIC DNA]</scope>
    <source>
        <strain evidence="2">w501</strain>
    </source>
</reference>
<dbReference type="EMBL" id="CM002912">
    <property type="protein sequence ID" value="KMY98319.1"/>
    <property type="molecule type" value="Genomic_DNA"/>
</dbReference>
<evidence type="ECO:0000313" key="1">
    <source>
        <dbReference type="EMBL" id="KMY98319.1"/>
    </source>
</evidence>
<name>A0A0J9RSN7_DROSI</name>
<dbReference type="GO" id="GO:0003676">
    <property type="term" value="F:nucleic acid binding"/>
    <property type="evidence" value="ECO:0007669"/>
    <property type="project" value="InterPro"/>
</dbReference>
<dbReference type="SUPFAM" id="SSF54928">
    <property type="entry name" value="RNA-binding domain, RBD"/>
    <property type="match status" value="1"/>
</dbReference>
<accession>A0A0J9RSN7</accession>
<organism evidence="1 2">
    <name type="scientific">Drosophila simulans</name>
    <name type="common">Fruit fly</name>
    <dbReference type="NCBI Taxonomy" id="7240"/>
    <lineage>
        <taxon>Eukaryota</taxon>
        <taxon>Metazoa</taxon>
        <taxon>Ecdysozoa</taxon>
        <taxon>Arthropoda</taxon>
        <taxon>Hexapoda</taxon>
        <taxon>Insecta</taxon>
        <taxon>Pterygota</taxon>
        <taxon>Neoptera</taxon>
        <taxon>Endopterygota</taxon>
        <taxon>Diptera</taxon>
        <taxon>Brachycera</taxon>
        <taxon>Muscomorpha</taxon>
        <taxon>Ephydroidea</taxon>
        <taxon>Drosophilidae</taxon>
        <taxon>Drosophila</taxon>
        <taxon>Sophophora</taxon>
    </lineage>
</organism>
<protein>
    <submittedName>
        <fullName evidence="1">Uncharacterized protein, isoform B</fullName>
    </submittedName>
</protein>
<dbReference type="OrthoDB" id="3800936at2759"/>
<proteinExistence type="predicted"/>